<evidence type="ECO:0000313" key="1">
    <source>
        <dbReference type="EnsemblMetazoa" id="GMOY006746-PA"/>
    </source>
</evidence>
<sequence>MFKNHIRCLIKFIPGFFDKASVVRFSRITQCHNYASFSARDILHETSDEAGTLIATFAKYIAIERHKDGAQTPTTIRYADYFPITDIRSFQRELQKTPADQVAALVIFTSTYRPNAEPQTYAKVLNDIDSIAVKLLPQMHEDVVLRTLYAFLFLIPNWITRLDFYKAALNRLATNNEQLNESTNKSLENFIQSCFYLGLSKKNVSAKVNASELLQNLLKQKLEIHLDNMHTLDLAIVGNAIYKTATSVNIDKLNQRVTNEVLKLDIGRGQDGILITFLKLLRFLRVRSPTVCEYLTAICKNSDSLARLQVRGQVHIFAYLTECLWDNEECSKPIIELFFKNLLQPRRFEFHSEAVRSKDLCTFLWCCAQMKCALTSEQLRHVENRLFDKLREGEFENYPDQLVDCCLSLWILGYKSQELLESALQTKLAAKSSKGAQPKVDSRLTVLMSASQIEQPSVRSKDLLKGFKAYDIDAKVPNYLLKSSDFDLKELSLKWSQEDGVETAQIVCPITGINIPSIHIKALSPENNVLVELLSESQTLQFSKDPIAIVRLKLRLLQALNQKIAVVTTKDLSENLNIKDIVHNADDEKSLMGQKTNSIQDYLSPSTPFLRRIFLVRIFIKFF</sequence>
<organism evidence="1 2">
    <name type="scientific">Glossina morsitans morsitans</name>
    <name type="common">Savannah tsetse fly</name>
    <dbReference type="NCBI Taxonomy" id="37546"/>
    <lineage>
        <taxon>Eukaryota</taxon>
        <taxon>Metazoa</taxon>
        <taxon>Ecdysozoa</taxon>
        <taxon>Arthropoda</taxon>
        <taxon>Hexapoda</taxon>
        <taxon>Insecta</taxon>
        <taxon>Pterygota</taxon>
        <taxon>Neoptera</taxon>
        <taxon>Endopterygota</taxon>
        <taxon>Diptera</taxon>
        <taxon>Brachycera</taxon>
        <taxon>Muscomorpha</taxon>
        <taxon>Hippoboscoidea</taxon>
        <taxon>Glossinidae</taxon>
        <taxon>Glossina</taxon>
    </lineage>
</organism>
<evidence type="ECO:0008006" key="3">
    <source>
        <dbReference type="Google" id="ProtNLM"/>
    </source>
</evidence>
<dbReference type="EnsemblMetazoa" id="GMOY006746-RA">
    <property type="protein sequence ID" value="GMOY006746-PA"/>
    <property type="gene ID" value="GMOY006746"/>
</dbReference>
<protein>
    <recommendedName>
        <fullName evidence="3">FAST kinase leucine-rich domain-containing protein</fullName>
    </recommendedName>
</protein>
<dbReference type="EMBL" id="CCAG010007529">
    <property type="status" value="NOT_ANNOTATED_CDS"/>
    <property type="molecule type" value="Genomic_DNA"/>
</dbReference>
<dbReference type="VEuPathDB" id="VectorBase:GMOY006746"/>
<evidence type="ECO:0000313" key="2">
    <source>
        <dbReference type="Proteomes" id="UP000092444"/>
    </source>
</evidence>
<reference evidence="1" key="1">
    <citation type="submission" date="2020-05" db="UniProtKB">
        <authorList>
            <consortium name="EnsemblMetazoa"/>
        </authorList>
    </citation>
    <scope>IDENTIFICATION</scope>
    <source>
        <strain evidence="1">Yale</strain>
    </source>
</reference>
<dbReference type="STRING" id="37546.A0A1B0G0H8"/>
<proteinExistence type="predicted"/>
<dbReference type="Proteomes" id="UP000092444">
    <property type="component" value="Unassembled WGS sequence"/>
</dbReference>
<keyword evidence="2" id="KW-1185">Reference proteome</keyword>
<accession>A0A1B0G0H8</accession>
<name>A0A1B0G0H8_GLOMM</name>
<dbReference type="AlphaFoldDB" id="A0A1B0G0H8"/>